<feature type="domain" description="Metallo-beta-lactamase" evidence="13">
    <location>
        <begin position="56"/>
        <end position="225"/>
    </location>
</feature>
<dbReference type="PANTHER" id="PTHR42951:SF4">
    <property type="entry name" value="ACYL-COENZYME A THIOESTERASE MBLAC2"/>
    <property type="match status" value="1"/>
</dbReference>
<organism evidence="14 15">
    <name type="scientific">Parapedobacter deserti</name>
    <dbReference type="NCBI Taxonomy" id="1912957"/>
    <lineage>
        <taxon>Bacteria</taxon>
        <taxon>Pseudomonadati</taxon>
        <taxon>Bacteroidota</taxon>
        <taxon>Sphingobacteriia</taxon>
        <taxon>Sphingobacteriales</taxon>
        <taxon>Sphingobacteriaceae</taxon>
        <taxon>Parapedobacter</taxon>
    </lineage>
</organism>
<evidence type="ECO:0000256" key="5">
    <source>
        <dbReference type="ARBA" id="ARBA00011245"/>
    </source>
</evidence>
<dbReference type="Pfam" id="PF00753">
    <property type="entry name" value="Lactamase_B"/>
    <property type="match status" value="1"/>
</dbReference>
<evidence type="ECO:0000256" key="7">
    <source>
        <dbReference type="ARBA" id="ARBA00022723"/>
    </source>
</evidence>
<dbReference type="CDD" id="cd16302">
    <property type="entry name" value="CcrA-like_MBL-B1"/>
    <property type="match status" value="1"/>
</dbReference>
<evidence type="ECO:0000313" key="14">
    <source>
        <dbReference type="EMBL" id="MFC3199303.1"/>
    </source>
</evidence>
<evidence type="ECO:0000256" key="11">
    <source>
        <dbReference type="ARBA" id="ARBA00022833"/>
    </source>
</evidence>
<dbReference type="EC" id="3.5.2.6" evidence="6"/>
<evidence type="ECO:0000256" key="8">
    <source>
        <dbReference type="ARBA" id="ARBA00022729"/>
    </source>
</evidence>
<keyword evidence="9" id="KW-0574">Periplasm</keyword>
<sequence>MTQSLQALCLALIAGITSLFGQDLDYISENLVIRKLADGVYMHTSFLETQDFGKVPCNGMVVSDGREAVVFDTPATDSISSALIDWVEDQLKCSIKAVIPTHFHADCLGGLDEFHRRRIPSYANSLTIVLASANGSTVPQHSFDDMLELAVGSKNVIADFIGAGHTRDNVVGYFPDERILFGGCLIKAVGSDEGNLADALVDHWTLTGIKLKAKYPEAKLVIPGHGEPGDTSLLDYTIQLFEQYRAN</sequence>
<dbReference type="SUPFAM" id="SSF56281">
    <property type="entry name" value="Metallo-hydrolase/oxidoreductase"/>
    <property type="match status" value="1"/>
</dbReference>
<dbReference type="InterPro" id="IPR050855">
    <property type="entry name" value="NDM-1-like"/>
</dbReference>
<dbReference type="NCBIfam" id="NF033088">
    <property type="entry name" value="bla_subclass_B1"/>
    <property type="match status" value="1"/>
</dbReference>
<dbReference type="SMART" id="SM00849">
    <property type="entry name" value="Lactamase_B"/>
    <property type="match status" value="1"/>
</dbReference>
<comment type="subcellular location">
    <subcellularLocation>
        <location evidence="3">Periplasm</location>
    </subcellularLocation>
</comment>
<evidence type="ECO:0000256" key="3">
    <source>
        <dbReference type="ARBA" id="ARBA00004418"/>
    </source>
</evidence>
<evidence type="ECO:0000256" key="10">
    <source>
        <dbReference type="ARBA" id="ARBA00022801"/>
    </source>
</evidence>
<dbReference type="PROSITE" id="PS00744">
    <property type="entry name" value="BETA_LACTAMASE_B_2"/>
    <property type="match status" value="1"/>
</dbReference>
<evidence type="ECO:0000256" key="12">
    <source>
        <dbReference type="ARBA" id="ARBA00023251"/>
    </source>
</evidence>
<keyword evidence="11" id="KW-0862">Zinc</keyword>
<keyword evidence="12" id="KW-0046">Antibiotic resistance</keyword>
<comment type="catalytic activity">
    <reaction evidence="1">
        <text>a beta-lactam + H2O = a substituted beta-amino acid</text>
        <dbReference type="Rhea" id="RHEA:20401"/>
        <dbReference type="ChEBI" id="CHEBI:15377"/>
        <dbReference type="ChEBI" id="CHEBI:35627"/>
        <dbReference type="ChEBI" id="CHEBI:140347"/>
        <dbReference type="EC" id="3.5.2.6"/>
    </reaction>
</comment>
<accession>A0ABV7JR00</accession>
<keyword evidence="8" id="KW-0732">Signal</keyword>
<keyword evidence="15" id="KW-1185">Reference proteome</keyword>
<evidence type="ECO:0000256" key="6">
    <source>
        <dbReference type="ARBA" id="ARBA00012865"/>
    </source>
</evidence>
<gene>
    <name evidence="14" type="primary">bla</name>
    <name evidence="14" type="ORF">ACFOET_16900</name>
</gene>
<comment type="similarity">
    <text evidence="4">Belongs to the metallo-beta-lactamase superfamily. Class-B beta-lactamase family.</text>
</comment>
<dbReference type="EMBL" id="JBHRTA010000038">
    <property type="protein sequence ID" value="MFC3199303.1"/>
    <property type="molecule type" value="Genomic_DNA"/>
</dbReference>
<comment type="caution">
    <text evidence="14">The sequence shown here is derived from an EMBL/GenBank/DDBJ whole genome shotgun (WGS) entry which is preliminary data.</text>
</comment>
<evidence type="ECO:0000259" key="13">
    <source>
        <dbReference type="SMART" id="SM00849"/>
    </source>
</evidence>
<protein>
    <recommendedName>
        <fullName evidence="6">beta-lactamase</fullName>
        <ecNumber evidence="6">3.5.2.6</ecNumber>
    </recommendedName>
</protein>
<keyword evidence="7" id="KW-0479">Metal-binding</keyword>
<evidence type="ECO:0000256" key="2">
    <source>
        <dbReference type="ARBA" id="ARBA00001947"/>
    </source>
</evidence>
<dbReference type="InterPro" id="IPR058199">
    <property type="entry name" value="BlaB//VIM/IMP-1"/>
</dbReference>
<dbReference type="PANTHER" id="PTHR42951">
    <property type="entry name" value="METALLO-BETA-LACTAMASE DOMAIN-CONTAINING"/>
    <property type="match status" value="1"/>
</dbReference>
<dbReference type="Proteomes" id="UP001595526">
    <property type="component" value="Unassembled WGS sequence"/>
</dbReference>
<evidence type="ECO:0000313" key="15">
    <source>
        <dbReference type="Proteomes" id="UP001595526"/>
    </source>
</evidence>
<reference evidence="15" key="1">
    <citation type="journal article" date="2019" name="Int. J. Syst. Evol. Microbiol.">
        <title>The Global Catalogue of Microorganisms (GCM) 10K type strain sequencing project: providing services to taxonomists for standard genome sequencing and annotation.</title>
        <authorList>
            <consortium name="The Broad Institute Genomics Platform"/>
            <consortium name="The Broad Institute Genome Sequencing Center for Infectious Disease"/>
            <person name="Wu L."/>
            <person name="Ma J."/>
        </authorList>
    </citation>
    <scope>NUCLEOTIDE SEQUENCE [LARGE SCALE GENOMIC DNA]</scope>
    <source>
        <strain evidence="15">KCTC 52416</strain>
    </source>
</reference>
<proteinExistence type="inferred from homology"/>
<comment type="subunit">
    <text evidence="5">Monomer.</text>
</comment>
<dbReference type="InterPro" id="IPR001018">
    <property type="entry name" value="Beta-lactamase_class-B_CS"/>
</dbReference>
<evidence type="ECO:0000256" key="1">
    <source>
        <dbReference type="ARBA" id="ARBA00001526"/>
    </source>
</evidence>
<comment type="cofactor">
    <cofactor evidence="2">
        <name>Zn(2+)</name>
        <dbReference type="ChEBI" id="CHEBI:29105"/>
    </cofactor>
</comment>
<dbReference type="InterPro" id="IPR001279">
    <property type="entry name" value="Metallo-B-lactamas"/>
</dbReference>
<keyword evidence="10 14" id="KW-0378">Hydrolase</keyword>
<dbReference type="Gene3D" id="3.60.15.10">
    <property type="entry name" value="Ribonuclease Z/Hydroxyacylglutathione hydrolase-like"/>
    <property type="match status" value="1"/>
</dbReference>
<evidence type="ECO:0000256" key="9">
    <source>
        <dbReference type="ARBA" id="ARBA00022764"/>
    </source>
</evidence>
<dbReference type="RefSeq" id="WP_379024782.1">
    <property type="nucleotide sequence ID" value="NZ_JBHRTA010000038.1"/>
</dbReference>
<dbReference type="InterPro" id="IPR036866">
    <property type="entry name" value="RibonucZ/Hydroxyglut_hydro"/>
</dbReference>
<evidence type="ECO:0000256" key="4">
    <source>
        <dbReference type="ARBA" id="ARBA00005250"/>
    </source>
</evidence>
<dbReference type="GO" id="GO:0008800">
    <property type="term" value="F:beta-lactamase activity"/>
    <property type="evidence" value="ECO:0007669"/>
    <property type="project" value="UniProtKB-EC"/>
</dbReference>
<name>A0ABV7JR00_9SPHI</name>